<name>A0A1X3G3F4_9BRAD</name>
<dbReference type="InterPro" id="IPR009962">
    <property type="entry name" value="DUF1488"/>
</dbReference>
<sequence>MFGAEDRIGCRVEWTALRERAAADRADPNDIAGTVKRHRSTIEQIASDQYDDGQRNPGRSDRAARASRRTAQRPDRGSSSDTLTQ</sequence>
<proteinExistence type="predicted"/>
<dbReference type="Proteomes" id="UP000193553">
    <property type="component" value="Unassembled WGS sequence"/>
</dbReference>
<dbReference type="InterPro" id="IPR036692">
    <property type="entry name" value="Shew3726-like_sf"/>
</dbReference>
<evidence type="ECO:0000256" key="1">
    <source>
        <dbReference type="SAM" id="MobiDB-lite"/>
    </source>
</evidence>
<evidence type="ECO:0000313" key="3">
    <source>
        <dbReference type="Proteomes" id="UP000193553"/>
    </source>
</evidence>
<feature type="compositionally biased region" description="Basic and acidic residues" evidence="1">
    <location>
        <begin position="52"/>
        <end position="64"/>
    </location>
</feature>
<dbReference type="SUPFAM" id="SSF160272">
    <property type="entry name" value="Shew3726-like"/>
    <property type="match status" value="1"/>
</dbReference>
<feature type="region of interest" description="Disordered" evidence="1">
    <location>
        <begin position="24"/>
        <end position="85"/>
    </location>
</feature>
<dbReference type="EMBL" id="NAFI01000144">
    <property type="protein sequence ID" value="OSJ17205.1"/>
    <property type="molecule type" value="Genomic_DNA"/>
</dbReference>
<dbReference type="RefSeq" id="WP_085360739.1">
    <property type="nucleotide sequence ID" value="NZ_NAFD01000154.1"/>
</dbReference>
<protein>
    <submittedName>
        <fullName evidence="2">Uncharacterized protein</fullName>
    </submittedName>
</protein>
<gene>
    <name evidence="2" type="ORF">BSZ18_04800</name>
</gene>
<organism evidence="2 3">
    <name type="scientific">Bradyrhizobium canariense</name>
    <dbReference type="NCBI Taxonomy" id="255045"/>
    <lineage>
        <taxon>Bacteria</taxon>
        <taxon>Pseudomonadati</taxon>
        <taxon>Pseudomonadota</taxon>
        <taxon>Alphaproteobacteria</taxon>
        <taxon>Hyphomicrobiales</taxon>
        <taxon>Nitrobacteraceae</taxon>
        <taxon>Bradyrhizobium</taxon>
    </lineage>
</organism>
<accession>A0A1X3G3F4</accession>
<dbReference type="Pfam" id="PF07369">
    <property type="entry name" value="DUF1488"/>
    <property type="match status" value="1"/>
</dbReference>
<reference evidence="2 3" key="1">
    <citation type="submission" date="2017-03" db="EMBL/GenBank/DDBJ databases">
        <title>Whole genome sequences of fourteen strains of Bradyrhizobium canariense and one strain of Bradyrhizobium japonicum isolated from Lupinus (Papilionoideae: Genisteae) species in Algeria.</title>
        <authorList>
            <person name="Crovadore J."/>
            <person name="Chekireb D."/>
            <person name="Brachmann A."/>
            <person name="Chablais R."/>
            <person name="Cochard B."/>
            <person name="Lefort F."/>
        </authorList>
    </citation>
    <scope>NUCLEOTIDE SEQUENCE [LARGE SCALE GENOMIC DNA]</scope>
    <source>
        <strain evidence="2 3">UBMA195</strain>
    </source>
</reference>
<comment type="caution">
    <text evidence="2">The sequence shown here is derived from an EMBL/GenBank/DDBJ whole genome shotgun (WGS) entry which is preliminary data.</text>
</comment>
<dbReference type="AlphaFoldDB" id="A0A1X3G3F4"/>
<evidence type="ECO:0000313" key="2">
    <source>
        <dbReference type="EMBL" id="OSJ17205.1"/>
    </source>
</evidence>